<gene>
    <name evidence="3" type="ORF">TeGR_g12587</name>
</gene>
<feature type="non-terminal residue" evidence="3">
    <location>
        <position position="473"/>
    </location>
</feature>
<comment type="caution">
    <text evidence="3">The sequence shown here is derived from an EMBL/GenBank/DDBJ whole genome shotgun (WGS) entry which is preliminary data.</text>
</comment>
<feature type="transmembrane region" description="Helical" evidence="2">
    <location>
        <begin position="6"/>
        <end position="27"/>
    </location>
</feature>
<dbReference type="Proteomes" id="UP001165060">
    <property type="component" value="Unassembled WGS sequence"/>
</dbReference>
<organism evidence="3 4">
    <name type="scientific">Tetraparma gracilis</name>
    <dbReference type="NCBI Taxonomy" id="2962635"/>
    <lineage>
        <taxon>Eukaryota</taxon>
        <taxon>Sar</taxon>
        <taxon>Stramenopiles</taxon>
        <taxon>Ochrophyta</taxon>
        <taxon>Bolidophyceae</taxon>
        <taxon>Parmales</taxon>
        <taxon>Triparmaceae</taxon>
        <taxon>Tetraparma</taxon>
    </lineage>
</organism>
<name>A0ABQ6N3E8_9STRA</name>
<feature type="transmembrane region" description="Helical" evidence="2">
    <location>
        <begin position="85"/>
        <end position="103"/>
    </location>
</feature>
<feature type="compositionally biased region" description="Low complexity" evidence="1">
    <location>
        <begin position="327"/>
        <end position="338"/>
    </location>
</feature>
<feature type="region of interest" description="Disordered" evidence="1">
    <location>
        <begin position="452"/>
        <end position="473"/>
    </location>
</feature>
<evidence type="ECO:0000313" key="3">
    <source>
        <dbReference type="EMBL" id="GMI38658.1"/>
    </source>
</evidence>
<protein>
    <recommendedName>
        <fullName evidence="5">CSC1/OSCA1-like 7TM region domain-containing protein</fullName>
    </recommendedName>
</protein>
<keyword evidence="2" id="KW-1133">Transmembrane helix</keyword>
<reference evidence="3 4" key="1">
    <citation type="journal article" date="2023" name="Commun. Biol.">
        <title>Genome analysis of Parmales, the sister group of diatoms, reveals the evolutionary specialization of diatoms from phago-mixotrophs to photoautotrophs.</title>
        <authorList>
            <person name="Ban H."/>
            <person name="Sato S."/>
            <person name="Yoshikawa S."/>
            <person name="Yamada K."/>
            <person name="Nakamura Y."/>
            <person name="Ichinomiya M."/>
            <person name="Sato N."/>
            <person name="Blanc-Mathieu R."/>
            <person name="Endo H."/>
            <person name="Kuwata A."/>
            <person name="Ogata H."/>
        </authorList>
    </citation>
    <scope>NUCLEOTIDE SEQUENCE [LARGE SCALE GENOMIC DNA]</scope>
</reference>
<evidence type="ECO:0000313" key="4">
    <source>
        <dbReference type="Proteomes" id="UP001165060"/>
    </source>
</evidence>
<proteinExistence type="predicted"/>
<keyword evidence="2" id="KW-0812">Transmembrane</keyword>
<keyword evidence="4" id="KW-1185">Reference proteome</keyword>
<feature type="compositionally biased region" description="Polar residues" evidence="1">
    <location>
        <begin position="407"/>
        <end position="433"/>
    </location>
</feature>
<dbReference type="EMBL" id="BRYB01003553">
    <property type="protein sequence ID" value="GMI38658.1"/>
    <property type="molecule type" value="Genomic_DNA"/>
</dbReference>
<feature type="non-terminal residue" evidence="3">
    <location>
        <position position="1"/>
    </location>
</feature>
<accession>A0ABQ6N3E8</accession>
<feature type="compositionally biased region" description="Acidic residues" evidence="1">
    <location>
        <begin position="357"/>
        <end position="366"/>
    </location>
</feature>
<evidence type="ECO:0000256" key="1">
    <source>
        <dbReference type="SAM" id="MobiDB-lite"/>
    </source>
</evidence>
<feature type="compositionally biased region" description="Acidic residues" evidence="1">
    <location>
        <begin position="392"/>
        <end position="401"/>
    </location>
</feature>
<evidence type="ECO:0000256" key="2">
    <source>
        <dbReference type="SAM" id="Phobius"/>
    </source>
</evidence>
<keyword evidence="2" id="KW-0472">Membrane</keyword>
<feature type="region of interest" description="Disordered" evidence="1">
    <location>
        <begin position="288"/>
        <end position="434"/>
    </location>
</feature>
<evidence type="ECO:0008006" key="5">
    <source>
        <dbReference type="Google" id="ProtNLM"/>
    </source>
</evidence>
<sequence>FDKDWYGAVGVPILINLVTNSFTCHVIKMAQKLKGRVNIWRKSKKVKTQRELNKLYAKSVQRFDLGSRFAMVLTTAFIANTFSSALPLMPFVASFTYFLLYRLDKRDILTYHVSLETQQYGSKMAEVAADILPMSAVLHCFFAILLWSDPWLAPASIEPASPDATFVSRFVQRNTVVQTILLLVFTLVVTGINSSRFYNAVAPDCIRVNDNDELGFEEDDPTWSVFLDTIATEDDVVSYDLCENPAYQHLMVLDDAADADTSVGSDALALRRKTSRLLTRKLSSVEGLGDLEGGEWGGQEEEDLEGGRVSPASSDERPPLPIPIRTSSVHSVRSVPSVHVDEDGDVFHATGGGEGEGGGEMEEDEEHMMTPHGSYSSHPGVGAEEGVGEGVGAEEGEEQEDQVASALLSTSVQSDLSNNTATTAGTPNRTSALNDDHHAIATMFFGDAALLEQQHAKKPKKRGGARGGGGGRG</sequence>